<dbReference type="AlphaFoldDB" id="A0A6C0DXF7"/>
<proteinExistence type="predicted"/>
<evidence type="ECO:0000313" key="2">
    <source>
        <dbReference type="EMBL" id="QHT21061.1"/>
    </source>
</evidence>
<dbReference type="EMBL" id="MN739685">
    <property type="protein sequence ID" value="QHT21061.1"/>
    <property type="molecule type" value="Genomic_DNA"/>
</dbReference>
<protein>
    <recommendedName>
        <fullName evidence="1">RING-type domain-containing protein</fullName>
    </recommendedName>
</protein>
<dbReference type="InterPro" id="IPR001841">
    <property type="entry name" value="Znf_RING"/>
</dbReference>
<sequence>MNAAMVAKITELFGTLVIDDVYLGVKLNMAVDEVVDAIQRKFDVRKISSEMMAVMNCWIRTQSWYVNGLVSKFERCLEEAVVDEMREFIINFLERRSEELEDGVLNEDHLFDAVKRATRWLSRLEDWETDGDLTNGVIWWAQYYGDRILQCDYEHTFSWFSNETRTTHYYLPHVPIHLKNIDSELLPDDFQHEEEWDCPICLEADAENPSCVRTACAHIFHGGCLDKCKRAYFELAENYHKECSPCPLCRASIN</sequence>
<dbReference type="Gene3D" id="3.30.40.10">
    <property type="entry name" value="Zinc/RING finger domain, C3HC4 (zinc finger)"/>
    <property type="match status" value="1"/>
</dbReference>
<organism evidence="2">
    <name type="scientific">viral metagenome</name>
    <dbReference type="NCBI Taxonomy" id="1070528"/>
    <lineage>
        <taxon>unclassified sequences</taxon>
        <taxon>metagenomes</taxon>
        <taxon>organismal metagenomes</taxon>
    </lineage>
</organism>
<name>A0A6C0DXF7_9ZZZZ</name>
<evidence type="ECO:0000259" key="1">
    <source>
        <dbReference type="PROSITE" id="PS50089"/>
    </source>
</evidence>
<dbReference type="InterPro" id="IPR013083">
    <property type="entry name" value="Znf_RING/FYVE/PHD"/>
</dbReference>
<reference evidence="2" key="1">
    <citation type="journal article" date="2020" name="Nature">
        <title>Giant virus diversity and host interactions through global metagenomics.</title>
        <authorList>
            <person name="Schulz F."/>
            <person name="Roux S."/>
            <person name="Paez-Espino D."/>
            <person name="Jungbluth S."/>
            <person name="Walsh D.A."/>
            <person name="Denef V.J."/>
            <person name="McMahon K.D."/>
            <person name="Konstantinidis K.T."/>
            <person name="Eloe-Fadrosh E.A."/>
            <person name="Kyrpides N.C."/>
            <person name="Woyke T."/>
        </authorList>
    </citation>
    <scope>NUCLEOTIDE SEQUENCE</scope>
    <source>
        <strain evidence="2">GVMAG-M-3300023174-75</strain>
    </source>
</reference>
<dbReference type="SMART" id="SM00184">
    <property type="entry name" value="RING"/>
    <property type="match status" value="1"/>
</dbReference>
<accession>A0A6C0DXF7</accession>
<dbReference type="SUPFAM" id="SSF57850">
    <property type="entry name" value="RING/U-box"/>
    <property type="match status" value="1"/>
</dbReference>
<feature type="domain" description="RING-type" evidence="1">
    <location>
        <begin position="198"/>
        <end position="250"/>
    </location>
</feature>
<dbReference type="PROSITE" id="PS50089">
    <property type="entry name" value="ZF_RING_2"/>
    <property type="match status" value="1"/>
</dbReference>